<dbReference type="HOGENOM" id="CLU_012062_4_2_1"/>
<evidence type="ECO:0000259" key="5">
    <source>
        <dbReference type="PROSITE" id="PS50072"/>
    </source>
</evidence>
<reference evidence="6 7" key="2">
    <citation type="journal article" date="2008" name="Nature">
        <title>The Phaeodactylum genome reveals the evolutionary history of diatom genomes.</title>
        <authorList>
            <person name="Bowler C."/>
            <person name="Allen A.E."/>
            <person name="Badger J.H."/>
            <person name="Grimwood J."/>
            <person name="Jabbari K."/>
            <person name="Kuo A."/>
            <person name="Maheswari U."/>
            <person name="Martens C."/>
            <person name="Maumus F."/>
            <person name="Otillar R.P."/>
            <person name="Rayko E."/>
            <person name="Salamov A."/>
            <person name="Vandepoele K."/>
            <person name="Beszteri B."/>
            <person name="Gruber A."/>
            <person name="Heijde M."/>
            <person name="Katinka M."/>
            <person name="Mock T."/>
            <person name="Valentin K."/>
            <person name="Verret F."/>
            <person name="Berges J.A."/>
            <person name="Brownlee C."/>
            <person name="Cadoret J.P."/>
            <person name="Chiovitti A."/>
            <person name="Choi C.J."/>
            <person name="Coesel S."/>
            <person name="De Martino A."/>
            <person name="Detter J.C."/>
            <person name="Durkin C."/>
            <person name="Falciatore A."/>
            <person name="Fournet J."/>
            <person name="Haruta M."/>
            <person name="Huysman M.J."/>
            <person name="Jenkins B.D."/>
            <person name="Jiroutova K."/>
            <person name="Jorgensen R.E."/>
            <person name="Joubert Y."/>
            <person name="Kaplan A."/>
            <person name="Kroger N."/>
            <person name="Kroth P.G."/>
            <person name="La Roche J."/>
            <person name="Lindquist E."/>
            <person name="Lommer M."/>
            <person name="Martin-Jezequel V."/>
            <person name="Lopez P.J."/>
            <person name="Lucas S."/>
            <person name="Mangogna M."/>
            <person name="McGinnis K."/>
            <person name="Medlin L.K."/>
            <person name="Montsant A."/>
            <person name="Oudot-Le Secq M.P."/>
            <person name="Napoli C."/>
            <person name="Obornik M."/>
            <person name="Parker M.S."/>
            <person name="Petit J.L."/>
            <person name="Porcel B.M."/>
            <person name="Poulsen N."/>
            <person name="Robison M."/>
            <person name="Rychlewski L."/>
            <person name="Rynearson T.A."/>
            <person name="Schmutz J."/>
            <person name="Shapiro H."/>
            <person name="Siaut M."/>
            <person name="Stanley M."/>
            <person name="Sussman M.R."/>
            <person name="Taylor A.R."/>
            <person name="Vardi A."/>
            <person name="von Dassow P."/>
            <person name="Vyverman W."/>
            <person name="Willis A."/>
            <person name="Wyrwicz L.S."/>
            <person name="Rokhsar D.S."/>
            <person name="Weissenbach J."/>
            <person name="Armbrust E.V."/>
            <person name="Green B.R."/>
            <person name="Van de Peer Y."/>
            <person name="Grigoriev I.V."/>
        </authorList>
    </citation>
    <scope>NUCLEOTIDE SEQUENCE [LARGE SCALE GENOMIC DNA]</scope>
    <source>
        <strain evidence="6 7">CCMP1335</strain>
    </source>
</reference>
<dbReference type="GeneID" id="7442171"/>
<dbReference type="InParanoid" id="B5YLG8"/>
<dbReference type="PANTHER" id="PTHR11071:SF561">
    <property type="entry name" value="PEPTIDYL-PROLYL CIS-TRANS ISOMERASE D-RELATED"/>
    <property type="match status" value="1"/>
</dbReference>
<name>B5YLG8_THAPS</name>
<evidence type="ECO:0000313" key="7">
    <source>
        <dbReference type="Proteomes" id="UP000001449"/>
    </source>
</evidence>
<dbReference type="EC" id="5.2.1.8" evidence="4"/>
<evidence type="ECO:0000256" key="1">
    <source>
        <dbReference type="ARBA" id="ARBA00000971"/>
    </source>
</evidence>
<sequence>MQNQPIGRIVMGLYGDVVPKTVENFETLCKGSNAVNGRQLSYKGSSFHRIIPSFMIQGGDFTNHNGTGGISIYGSRFADENFDLKHTGPGVLSMANAGPHTNGSQFFICTVKTPHLDGKHVVFGVVESGWDVVQEIERVGSRSGRPKCSVVITACGVLKEEDGTEEKAE</sequence>
<dbReference type="GO" id="GO:0006457">
    <property type="term" value="P:protein folding"/>
    <property type="evidence" value="ECO:0000318"/>
    <property type="project" value="GO_Central"/>
</dbReference>
<dbReference type="PaxDb" id="35128-Thaps797"/>
<gene>
    <name evidence="6" type="ORF">THAPS_797</name>
</gene>
<dbReference type="EMBL" id="CP001159">
    <property type="protein sequence ID" value="ACI64227.1"/>
    <property type="molecule type" value="Genomic_DNA"/>
</dbReference>
<keyword evidence="7" id="KW-1185">Reference proteome</keyword>
<dbReference type="Gene3D" id="2.40.100.10">
    <property type="entry name" value="Cyclophilin-like"/>
    <property type="match status" value="1"/>
</dbReference>
<protein>
    <recommendedName>
        <fullName evidence="4">Peptidyl-prolyl cis-trans isomerase</fullName>
        <shortName evidence="4">PPIase</shortName>
        <ecNumber evidence="4">5.2.1.8</ecNumber>
    </recommendedName>
</protein>
<dbReference type="AlphaFoldDB" id="B5YLG8"/>
<evidence type="ECO:0000256" key="4">
    <source>
        <dbReference type="RuleBase" id="RU363019"/>
    </source>
</evidence>
<dbReference type="InterPro" id="IPR024936">
    <property type="entry name" value="Cyclophilin-type_PPIase"/>
</dbReference>
<dbReference type="PANTHER" id="PTHR11071">
    <property type="entry name" value="PEPTIDYL-PROLYL CIS-TRANS ISOMERASE"/>
    <property type="match status" value="1"/>
</dbReference>
<dbReference type="eggNOG" id="KOG0865">
    <property type="taxonomic scope" value="Eukaryota"/>
</dbReference>
<organism evidence="6 7">
    <name type="scientific">Thalassiosira pseudonana</name>
    <name type="common">Marine diatom</name>
    <name type="synonym">Cyclotella nana</name>
    <dbReference type="NCBI Taxonomy" id="35128"/>
    <lineage>
        <taxon>Eukaryota</taxon>
        <taxon>Sar</taxon>
        <taxon>Stramenopiles</taxon>
        <taxon>Ochrophyta</taxon>
        <taxon>Bacillariophyta</taxon>
        <taxon>Coscinodiscophyceae</taxon>
        <taxon>Thalassiosirophycidae</taxon>
        <taxon>Thalassiosirales</taxon>
        <taxon>Thalassiosiraceae</taxon>
        <taxon>Thalassiosira</taxon>
    </lineage>
</organism>
<dbReference type="Proteomes" id="UP000001449">
    <property type="component" value="Chromosome 18"/>
</dbReference>
<dbReference type="InterPro" id="IPR029000">
    <property type="entry name" value="Cyclophilin-like_dom_sf"/>
</dbReference>
<dbReference type="STRING" id="35128.B5YLG8"/>
<evidence type="ECO:0000256" key="2">
    <source>
        <dbReference type="ARBA" id="ARBA00023110"/>
    </source>
</evidence>
<dbReference type="PRINTS" id="PR00153">
    <property type="entry name" value="CSAPPISMRASE"/>
</dbReference>
<dbReference type="FunFam" id="2.40.100.10:FF:000013">
    <property type="entry name" value="Peptidyl-prolyl cis-trans isomerase"/>
    <property type="match status" value="1"/>
</dbReference>
<reference evidence="6 7" key="1">
    <citation type="journal article" date="2004" name="Science">
        <title>The genome of the diatom Thalassiosira pseudonana: ecology, evolution, and metabolism.</title>
        <authorList>
            <person name="Armbrust E.V."/>
            <person name="Berges J.A."/>
            <person name="Bowler C."/>
            <person name="Green B.R."/>
            <person name="Martinez D."/>
            <person name="Putnam N.H."/>
            <person name="Zhou S."/>
            <person name="Allen A.E."/>
            <person name="Apt K.E."/>
            <person name="Bechner M."/>
            <person name="Brzezinski M.A."/>
            <person name="Chaal B.K."/>
            <person name="Chiovitti A."/>
            <person name="Davis A.K."/>
            <person name="Demarest M.S."/>
            <person name="Detter J.C."/>
            <person name="Glavina T."/>
            <person name="Goodstein D."/>
            <person name="Hadi M.Z."/>
            <person name="Hellsten U."/>
            <person name="Hildebrand M."/>
            <person name="Jenkins B.D."/>
            <person name="Jurka J."/>
            <person name="Kapitonov V.V."/>
            <person name="Kroger N."/>
            <person name="Lau W.W."/>
            <person name="Lane T.W."/>
            <person name="Larimer F.W."/>
            <person name="Lippmeier J.C."/>
            <person name="Lucas S."/>
            <person name="Medina M."/>
            <person name="Montsant A."/>
            <person name="Obornik M."/>
            <person name="Parker M.S."/>
            <person name="Palenik B."/>
            <person name="Pazour G.J."/>
            <person name="Richardson P.M."/>
            <person name="Rynearson T.A."/>
            <person name="Saito M.A."/>
            <person name="Schwartz D.C."/>
            <person name="Thamatrakoln K."/>
            <person name="Valentin K."/>
            <person name="Vardi A."/>
            <person name="Wilkerson F.P."/>
            <person name="Rokhsar D.S."/>
        </authorList>
    </citation>
    <scope>NUCLEOTIDE SEQUENCE [LARGE SCALE GENOMIC DNA]</scope>
    <source>
        <strain evidence="6 7">CCMP1335</strain>
    </source>
</reference>
<dbReference type="InterPro" id="IPR020892">
    <property type="entry name" value="Cyclophilin-type_PPIase_CS"/>
</dbReference>
<evidence type="ECO:0000313" key="6">
    <source>
        <dbReference type="EMBL" id="ACI64227.1"/>
    </source>
</evidence>
<keyword evidence="2 4" id="KW-0697">Rotamase</keyword>
<evidence type="ECO:0000256" key="3">
    <source>
        <dbReference type="ARBA" id="ARBA00023235"/>
    </source>
</evidence>
<dbReference type="GO" id="GO:0016018">
    <property type="term" value="F:cyclosporin A binding"/>
    <property type="evidence" value="ECO:0000318"/>
    <property type="project" value="GO_Central"/>
</dbReference>
<comment type="similarity">
    <text evidence="4">Belongs to the cyclophilin-type PPIase family.</text>
</comment>
<dbReference type="InterPro" id="IPR002130">
    <property type="entry name" value="Cyclophilin-type_PPIase_dom"/>
</dbReference>
<accession>B5YLG8</accession>
<dbReference type="GO" id="GO:0005737">
    <property type="term" value="C:cytoplasm"/>
    <property type="evidence" value="ECO:0000318"/>
    <property type="project" value="GO_Central"/>
</dbReference>
<dbReference type="PIRSF" id="PIRSF001467">
    <property type="entry name" value="Peptidylpro_ismrse"/>
    <property type="match status" value="1"/>
</dbReference>
<proteinExistence type="inferred from homology"/>
<dbReference type="RefSeq" id="XP_002295510.1">
    <property type="nucleotide sequence ID" value="XM_002295474.1"/>
</dbReference>
<comment type="catalytic activity">
    <reaction evidence="1 4">
        <text>[protein]-peptidylproline (omega=180) = [protein]-peptidylproline (omega=0)</text>
        <dbReference type="Rhea" id="RHEA:16237"/>
        <dbReference type="Rhea" id="RHEA-COMP:10747"/>
        <dbReference type="Rhea" id="RHEA-COMP:10748"/>
        <dbReference type="ChEBI" id="CHEBI:83833"/>
        <dbReference type="ChEBI" id="CHEBI:83834"/>
        <dbReference type="EC" id="5.2.1.8"/>
    </reaction>
</comment>
<feature type="domain" description="PPIase cyclophilin-type" evidence="5">
    <location>
        <begin position="1"/>
        <end position="157"/>
    </location>
</feature>
<dbReference type="Pfam" id="PF00160">
    <property type="entry name" value="Pro_isomerase"/>
    <property type="match status" value="1"/>
</dbReference>
<dbReference type="SUPFAM" id="SSF50891">
    <property type="entry name" value="Cyclophilin-like"/>
    <property type="match status" value="1"/>
</dbReference>
<comment type="function">
    <text evidence="4">PPIases accelerate the folding of proteins. It catalyzes the cis-trans isomerization of proline imidic peptide bonds in oligopeptides.</text>
</comment>
<dbReference type="GO" id="GO:0003755">
    <property type="term" value="F:peptidyl-prolyl cis-trans isomerase activity"/>
    <property type="evidence" value="ECO:0000318"/>
    <property type="project" value="GO_Central"/>
</dbReference>
<dbReference type="PROSITE" id="PS00170">
    <property type="entry name" value="CSA_PPIASE_1"/>
    <property type="match status" value="1"/>
</dbReference>
<dbReference type="OMA" id="CSIINSG"/>
<dbReference type="KEGG" id="tps:THAPS_797"/>
<keyword evidence="3 4" id="KW-0413">Isomerase</keyword>
<dbReference type="PROSITE" id="PS50072">
    <property type="entry name" value="CSA_PPIASE_2"/>
    <property type="match status" value="1"/>
</dbReference>